<organism evidence="4 5">
    <name type="scientific">Pseudoglutamicibacter albus</name>
    <dbReference type="NCBI Taxonomy" id="98671"/>
    <lineage>
        <taxon>Bacteria</taxon>
        <taxon>Bacillati</taxon>
        <taxon>Actinomycetota</taxon>
        <taxon>Actinomycetes</taxon>
        <taxon>Micrococcales</taxon>
        <taxon>Micrococcaceae</taxon>
        <taxon>Pseudoglutamicibacter</taxon>
    </lineage>
</organism>
<keyword evidence="4" id="KW-0456">Lyase</keyword>
<evidence type="ECO:0000256" key="1">
    <source>
        <dbReference type="ARBA" id="ARBA00005381"/>
    </source>
</evidence>
<feature type="compositionally biased region" description="Basic and acidic residues" evidence="2">
    <location>
        <begin position="25"/>
        <end position="34"/>
    </location>
</feature>
<dbReference type="PANTHER" id="PTHR43081:SF1">
    <property type="entry name" value="ADENYLATE CYCLASE, TERMINAL-DIFFERENTIATION SPECIFIC"/>
    <property type="match status" value="1"/>
</dbReference>
<dbReference type="EC" id="4.6.1.1" evidence="4"/>
<dbReference type="InterPro" id="IPR001054">
    <property type="entry name" value="A/G_cyclase"/>
</dbReference>
<feature type="compositionally biased region" description="Polar residues" evidence="2">
    <location>
        <begin position="158"/>
        <end position="168"/>
    </location>
</feature>
<dbReference type="InterPro" id="IPR029787">
    <property type="entry name" value="Nucleotide_cyclase"/>
</dbReference>
<evidence type="ECO:0000313" key="5">
    <source>
        <dbReference type="Proteomes" id="UP001180715"/>
    </source>
</evidence>
<keyword evidence="5" id="KW-1185">Reference proteome</keyword>
<dbReference type="EMBL" id="JAVDXX010000001">
    <property type="protein sequence ID" value="MDR7293134.1"/>
    <property type="molecule type" value="Genomic_DNA"/>
</dbReference>
<evidence type="ECO:0000259" key="3">
    <source>
        <dbReference type="PROSITE" id="PS50125"/>
    </source>
</evidence>
<feature type="compositionally biased region" description="Polar residues" evidence="2">
    <location>
        <begin position="35"/>
        <end position="48"/>
    </location>
</feature>
<evidence type="ECO:0000313" key="4">
    <source>
        <dbReference type="EMBL" id="MDR7293134.1"/>
    </source>
</evidence>
<sequence>MSQGNPPERTENPEHNSKAQNPETRNAKPQDSETHTPGTQNPQENGSVTHGFATQGFDAIKAFETEQDFGAGKQGRAHLIDDGGSDAGPGDAGTGGAQLGDDGFTDVGLSPVPPPSLKPVTEEPSDSQPHEAGSSDQSAPQQSESEQSAGERSGSEQPGSGRSGNAPSDGQGERAVTAQMPAVEMPVVSGHVPVTQTKPNEPAMPVSASNPTVWEALDTHAIGAVPEIGPITTSMPVLETKTETDDEVRAAAHRLEMRLRGSARTMRRREIAAHVGISLHSARKLWRALGLPRVSDDQVAFTMRDQRALDTMVEQVRKRRLSEDAMLSIARSIGQLTDRMAIWQIEALVEDLVSTHGMSDPEARRQVVLMLDEMLDPLLKMVNYSYQRNLAAAIHRQVLRAESGLRSSNEYRTGTEDDAALPLARAVGFADMVSFTSLSRGMDARRLARLVQNFEARCASIISTGGGRLVKTIGDEVLYVAETPQAGARIALTLARAFSPEEDMPEVRVGLVWGRILSRLGDIYGATVNMAARLTAMAEPGQVLIDSLTSQVLDDDERFVIDELSPVELQGFGAVTPFDLSPGPDAVLPID</sequence>
<dbReference type="InterPro" id="IPR050697">
    <property type="entry name" value="Adenylyl/Guanylyl_Cyclase_3/4"/>
</dbReference>
<dbReference type="Pfam" id="PF00211">
    <property type="entry name" value="Guanylate_cyc"/>
    <property type="match status" value="1"/>
</dbReference>
<dbReference type="PANTHER" id="PTHR43081">
    <property type="entry name" value="ADENYLATE CYCLASE, TERMINAL-DIFFERENTIATION SPECIFIC-RELATED"/>
    <property type="match status" value="1"/>
</dbReference>
<comment type="caution">
    <text evidence="4">The sequence shown here is derived from an EMBL/GenBank/DDBJ whole genome shotgun (WGS) entry which is preliminary data.</text>
</comment>
<reference evidence="4" key="1">
    <citation type="submission" date="2023-07" db="EMBL/GenBank/DDBJ databases">
        <title>Sequencing the genomes of 1000 actinobacteria strains.</title>
        <authorList>
            <person name="Klenk H.-P."/>
        </authorList>
    </citation>
    <scope>NUCLEOTIDE SEQUENCE</scope>
    <source>
        <strain evidence="4">DSM 13068</strain>
    </source>
</reference>
<dbReference type="Gene3D" id="3.30.70.1230">
    <property type="entry name" value="Nucleotide cyclase"/>
    <property type="match status" value="1"/>
</dbReference>
<dbReference type="PROSITE" id="PS50125">
    <property type="entry name" value="GUANYLATE_CYCLASE_2"/>
    <property type="match status" value="1"/>
</dbReference>
<dbReference type="GO" id="GO:0004016">
    <property type="term" value="F:adenylate cyclase activity"/>
    <property type="evidence" value="ECO:0007669"/>
    <property type="project" value="UniProtKB-EC"/>
</dbReference>
<feature type="compositionally biased region" description="Low complexity" evidence="2">
    <location>
        <begin position="134"/>
        <end position="157"/>
    </location>
</feature>
<evidence type="ECO:0000256" key="2">
    <source>
        <dbReference type="SAM" id="MobiDB-lite"/>
    </source>
</evidence>
<gene>
    <name evidence="4" type="ORF">J2S67_000402</name>
</gene>
<feature type="compositionally biased region" description="Gly residues" evidence="2">
    <location>
        <begin position="85"/>
        <end position="98"/>
    </location>
</feature>
<feature type="region of interest" description="Disordered" evidence="2">
    <location>
        <begin position="1"/>
        <end position="176"/>
    </location>
</feature>
<protein>
    <submittedName>
        <fullName evidence="4">Adenylate cyclase</fullName>
        <ecNumber evidence="4">4.6.1.1</ecNumber>
    </submittedName>
</protein>
<accession>A0ABU1YXP8</accession>
<dbReference type="CDD" id="cd07302">
    <property type="entry name" value="CHD"/>
    <property type="match status" value="1"/>
</dbReference>
<dbReference type="RefSeq" id="WP_310245798.1">
    <property type="nucleotide sequence ID" value="NZ_JAVDXX010000001.1"/>
</dbReference>
<comment type="similarity">
    <text evidence="1">Belongs to the adenylyl cyclase class-3 family.</text>
</comment>
<feature type="compositionally biased region" description="Basic and acidic residues" evidence="2">
    <location>
        <begin position="8"/>
        <end position="17"/>
    </location>
</feature>
<dbReference type="Proteomes" id="UP001180715">
    <property type="component" value="Unassembled WGS sequence"/>
</dbReference>
<dbReference type="SUPFAM" id="SSF55073">
    <property type="entry name" value="Nucleotide cyclase"/>
    <property type="match status" value="1"/>
</dbReference>
<name>A0ABU1YXP8_9MICC</name>
<feature type="domain" description="Guanylate cyclase" evidence="3">
    <location>
        <begin position="426"/>
        <end position="535"/>
    </location>
</feature>
<dbReference type="SMART" id="SM00044">
    <property type="entry name" value="CYCc"/>
    <property type="match status" value="1"/>
</dbReference>
<proteinExistence type="inferred from homology"/>